<accession>A0A0B7H7Z0</accession>
<dbReference type="InterPro" id="IPR050087">
    <property type="entry name" value="AON_synthase_class-II"/>
</dbReference>
<keyword evidence="4" id="KW-0663">Pyridoxal phosphate</keyword>
<reference evidence="7" key="1">
    <citation type="submission" date="2015-01" db="EMBL/GenBank/DDBJ databases">
        <authorList>
            <person name="MANFREDI Pablo"/>
        </authorList>
    </citation>
    <scope>NUCLEOTIDE SEQUENCE [LARGE SCALE GENOMIC DNA]</scope>
    <source>
        <strain evidence="7">Ccyn2B</strain>
    </source>
</reference>
<dbReference type="EMBL" id="CDOD01000011">
    <property type="protein sequence ID" value="CEN34057.1"/>
    <property type="molecule type" value="Genomic_DNA"/>
</dbReference>
<dbReference type="RefSeq" id="WP_041991290.1">
    <property type="nucleotide sequence ID" value="NZ_CDOD01000011.1"/>
</dbReference>
<dbReference type="Gene3D" id="3.90.1150.10">
    <property type="entry name" value="Aspartate Aminotransferase, domain 1"/>
    <property type="match status" value="1"/>
</dbReference>
<dbReference type="GO" id="GO:0009102">
    <property type="term" value="P:biotin biosynthetic process"/>
    <property type="evidence" value="ECO:0007669"/>
    <property type="project" value="TreeGrafter"/>
</dbReference>
<dbReference type="InterPro" id="IPR004839">
    <property type="entry name" value="Aminotransferase_I/II_large"/>
</dbReference>
<dbReference type="EC" id="2.3.1.47" evidence="6"/>
<dbReference type="AlphaFoldDB" id="A0A0B7H7Z0"/>
<sequence>MNFPPQIIKKLNERAENNALRTLKNNQFEFDFYSNDYIGFSSSVNIQNEVKNILSTTKLQHGATGSRLISGNFPLFKIAENEIKTFHNSESALLFNSGYDANVGFFSCVPQRGDIILYDNYIHASIRDGISLSLAQSFKFKHNNLEDLEKLLKKFSSTIHSIFIVTESVFSMDGDSPDLHQMTKLAEQYNAFLVVDEAHALGVFGFQGCGLVQQLGLEEKVFARIVTYGKALGCHGASILGKDILKKYLINFARSFIYTTAMSPHSVATIIAAYRELKTTNNIKKLHQNISFFRDILKKLDKENVLNIDIDDKKVKTEKKLKNYSFIESESSIQVVILSGNDFVKQTAKKFQEKGFGVIPILSPTVPKGQERLRICLHSFNSEKEIKELLNFSF</sequence>
<keyword evidence="3 6" id="KW-0808">Transferase</keyword>
<comment type="similarity">
    <text evidence="2">Belongs to the class-II pyridoxal-phosphate-dependent aminotransferase family. BioF subfamily.</text>
</comment>
<dbReference type="Gene3D" id="3.40.640.10">
    <property type="entry name" value="Type I PLP-dependent aspartate aminotransferase-like (Major domain)"/>
    <property type="match status" value="1"/>
</dbReference>
<evidence type="ECO:0000259" key="5">
    <source>
        <dbReference type="Pfam" id="PF00155"/>
    </source>
</evidence>
<organism evidence="6 7">
    <name type="scientific">Capnocytophaga cynodegmi</name>
    <dbReference type="NCBI Taxonomy" id="28189"/>
    <lineage>
        <taxon>Bacteria</taxon>
        <taxon>Pseudomonadati</taxon>
        <taxon>Bacteroidota</taxon>
        <taxon>Flavobacteriia</taxon>
        <taxon>Flavobacteriales</taxon>
        <taxon>Flavobacteriaceae</taxon>
        <taxon>Capnocytophaga</taxon>
    </lineage>
</organism>
<dbReference type="GO" id="GO:0030170">
    <property type="term" value="F:pyridoxal phosphate binding"/>
    <property type="evidence" value="ECO:0007669"/>
    <property type="project" value="InterPro"/>
</dbReference>
<feature type="domain" description="Aminotransferase class I/classII large" evidence="5">
    <location>
        <begin position="36"/>
        <end position="390"/>
    </location>
</feature>
<evidence type="ECO:0000256" key="1">
    <source>
        <dbReference type="ARBA" id="ARBA00001933"/>
    </source>
</evidence>
<keyword evidence="7" id="KW-1185">Reference proteome</keyword>
<evidence type="ECO:0000256" key="3">
    <source>
        <dbReference type="ARBA" id="ARBA00022679"/>
    </source>
</evidence>
<protein>
    <submittedName>
        <fullName evidence="6">Alpha-oxoamine synthase</fullName>
        <ecNumber evidence="6">2.3.1.47</ecNumber>
    </submittedName>
</protein>
<dbReference type="InterPro" id="IPR015421">
    <property type="entry name" value="PyrdxlP-dep_Trfase_major"/>
</dbReference>
<dbReference type="Proteomes" id="UP000038055">
    <property type="component" value="Unassembled WGS sequence"/>
</dbReference>
<dbReference type="InterPro" id="IPR015422">
    <property type="entry name" value="PyrdxlP-dep_Trfase_small"/>
</dbReference>
<dbReference type="GO" id="GO:0008710">
    <property type="term" value="F:8-amino-7-oxononanoate synthase activity"/>
    <property type="evidence" value="ECO:0007669"/>
    <property type="project" value="UniProtKB-EC"/>
</dbReference>
<evidence type="ECO:0000313" key="6">
    <source>
        <dbReference type="EMBL" id="CEN34057.1"/>
    </source>
</evidence>
<keyword evidence="6" id="KW-0012">Acyltransferase</keyword>
<evidence type="ECO:0000256" key="4">
    <source>
        <dbReference type="ARBA" id="ARBA00022898"/>
    </source>
</evidence>
<evidence type="ECO:0000256" key="2">
    <source>
        <dbReference type="ARBA" id="ARBA00010008"/>
    </source>
</evidence>
<proteinExistence type="inferred from homology"/>
<dbReference type="InterPro" id="IPR015424">
    <property type="entry name" value="PyrdxlP-dep_Trfase"/>
</dbReference>
<comment type="cofactor">
    <cofactor evidence="1">
        <name>pyridoxal 5'-phosphate</name>
        <dbReference type="ChEBI" id="CHEBI:597326"/>
    </cofactor>
</comment>
<evidence type="ECO:0000313" key="7">
    <source>
        <dbReference type="Proteomes" id="UP000038055"/>
    </source>
</evidence>
<dbReference type="Pfam" id="PF00155">
    <property type="entry name" value="Aminotran_1_2"/>
    <property type="match status" value="1"/>
</dbReference>
<gene>
    <name evidence="6" type="ORF">CCYN2B_190053</name>
</gene>
<dbReference type="eggNOG" id="COG0156">
    <property type="taxonomic scope" value="Bacteria"/>
</dbReference>
<dbReference type="STRING" id="28189.CCYN74_140020"/>
<name>A0A0B7H7Z0_9FLAO</name>
<dbReference type="SUPFAM" id="SSF53383">
    <property type="entry name" value="PLP-dependent transferases"/>
    <property type="match status" value="1"/>
</dbReference>
<dbReference type="PANTHER" id="PTHR13693">
    <property type="entry name" value="CLASS II AMINOTRANSFERASE/8-AMINO-7-OXONONANOATE SYNTHASE"/>
    <property type="match status" value="1"/>
</dbReference>
<dbReference type="PANTHER" id="PTHR13693:SF77">
    <property type="entry name" value="8-AMINO-7-OXONONANOATE SYNTHASE"/>
    <property type="match status" value="1"/>
</dbReference>